<comment type="caution">
    <text evidence="2">The sequence shown here is derived from an EMBL/GenBank/DDBJ whole genome shotgun (WGS) entry which is preliminary data.</text>
</comment>
<keyword evidence="3" id="KW-1185">Reference proteome</keyword>
<sequence length="151" mass="15484">MEPREVKDRILENISLSVKKVSAASFPAGVPSPPRPPRPLAALIRARVPPAAGTRVPALPLRAPGGDERPGAPGRWRGSGAAHVSAAASELFLKNKVEVSILGASPNLARGPALPERGQRPSGPPLVPRSPRQPPAESAASPGPPGKQASP</sequence>
<evidence type="ECO:0000256" key="1">
    <source>
        <dbReference type="SAM" id="MobiDB-lite"/>
    </source>
</evidence>
<dbReference type="EMBL" id="JASSZA010000007">
    <property type="protein sequence ID" value="KAK2105995.1"/>
    <property type="molecule type" value="Genomic_DNA"/>
</dbReference>
<proteinExistence type="predicted"/>
<gene>
    <name evidence="2" type="ORF">P7K49_015509</name>
</gene>
<reference evidence="2 3" key="1">
    <citation type="submission" date="2023-05" db="EMBL/GenBank/DDBJ databases">
        <title>B98-5 Cell Line De Novo Hybrid Assembly: An Optical Mapping Approach.</title>
        <authorList>
            <person name="Kananen K."/>
            <person name="Auerbach J.A."/>
            <person name="Kautto E."/>
            <person name="Blachly J.S."/>
        </authorList>
    </citation>
    <scope>NUCLEOTIDE SEQUENCE [LARGE SCALE GENOMIC DNA]</scope>
    <source>
        <strain evidence="2">B95-8</strain>
        <tissue evidence="2">Cell line</tissue>
    </source>
</reference>
<feature type="region of interest" description="Disordered" evidence="1">
    <location>
        <begin position="55"/>
        <end position="85"/>
    </location>
</feature>
<feature type="compositionally biased region" description="Pro residues" evidence="1">
    <location>
        <begin position="122"/>
        <end position="134"/>
    </location>
</feature>
<dbReference type="Proteomes" id="UP001266305">
    <property type="component" value="Unassembled WGS sequence"/>
</dbReference>
<organism evidence="2 3">
    <name type="scientific">Saguinus oedipus</name>
    <name type="common">Cotton-top tamarin</name>
    <name type="synonym">Oedipomidas oedipus</name>
    <dbReference type="NCBI Taxonomy" id="9490"/>
    <lineage>
        <taxon>Eukaryota</taxon>
        <taxon>Metazoa</taxon>
        <taxon>Chordata</taxon>
        <taxon>Craniata</taxon>
        <taxon>Vertebrata</taxon>
        <taxon>Euteleostomi</taxon>
        <taxon>Mammalia</taxon>
        <taxon>Eutheria</taxon>
        <taxon>Euarchontoglires</taxon>
        <taxon>Primates</taxon>
        <taxon>Haplorrhini</taxon>
        <taxon>Platyrrhini</taxon>
        <taxon>Cebidae</taxon>
        <taxon>Callitrichinae</taxon>
        <taxon>Saguinus</taxon>
    </lineage>
</organism>
<protein>
    <submittedName>
        <fullName evidence="2">Uncharacterized protein</fullName>
    </submittedName>
</protein>
<evidence type="ECO:0000313" key="3">
    <source>
        <dbReference type="Proteomes" id="UP001266305"/>
    </source>
</evidence>
<feature type="region of interest" description="Disordered" evidence="1">
    <location>
        <begin position="105"/>
        <end position="151"/>
    </location>
</feature>
<accession>A0ABQ9V9G4</accession>
<name>A0ABQ9V9G4_SAGOE</name>
<evidence type="ECO:0000313" key="2">
    <source>
        <dbReference type="EMBL" id="KAK2105995.1"/>
    </source>
</evidence>